<dbReference type="Proteomes" id="UP000595140">
    <property type="component" value="Unassembled WGS sequence"/>
</dbReference>
<dbReference type="GO" id="GO:0009733">
    <property type="term" value="P:response to auxin"/>
    <property type="evidence" value="ECO:0007669"/>
    <property type="project" value="InterPro"/>
</dbReference>
<gene>
    <name evidence="2" type="ORF">CCAM_LOCUS36566</name>
</gene>
<dbReference type="EMBL" id="OOIL02005488">
    <property type="protein sequence ID" value="VFQ94790.1"/>
    <property type="molecule type" value="Genomic_DNA"/>
</dbReference>
<dbReference type="OrthoDB" id="1936278at2759"/>
<organism evidence="2 3">
    <name type="scientific">Cuscuta campestris</name>
    <dbReference type="NCBI Taxonomy" id="132261"/>
    <lineage>
        <taxon>Eukaryota</taxon>
        <taxon>Viridiplantae</taxon>
        <taxon>Streptophyta</taxon>
        <taxon>Embryophyta</taxon>
        <taxon>Tracheophyta</taxon>
        <taxon>Spermatophyta</taxon>
        <taxon>Magnoliopsida</taxon>
        <taxon>eudicotyledons</taxon>
        <taxon>Gunneridae</taxon>
        <taxon>Pentapetalae</taxon>
        <taxon>asterids</taxon>
        <taxon>lamiids</taxon>
        <taxon>Solanales</taxon>
        <taxon>Convolvulaceae</taxon>
        <taxon>Cuscuteae</taxon>
        <taxon>Cuscuta</taxon>
        <taxon>Cuscuta subgen. Grammica</taxon>
        <taxon>Cuscuta sect. Cleistogrammica</taxon>
    </lineage>
</organism>
<protein>
    <submittedName>
        <fullName evidence="2">Uncharacterized protein</fullName>
    </submittedName>
</protein>
<dbReference type="InterPro" id="IPR003676">
    <property type="entry name" value="SAUR_fam"/>
</dbReference>
<comment type="similarity">
    <text evidence="1">Belongs to the ARG7 family.</text>
</comment>
<accession>A0A484N138</accession>
<name>A0A484N138_9ASTE</name>
<dbReference type="PANTHER" id="PTHR31175:SF111">
    <property type="entry name" value="AUXIN-RESPONSIVE PROTEIN SAUR68-LIKE"/>
    <property type="match status" value="1"/>
</dbReference>
<evidence type="ECO:0000313" key="2">
    <source>
        <dbReference type="EMBL" id="VFQ94790.1"/>
    </source>
</evidence>
<evidence type="ECO:0000256" key="1">
    <source>
        <dbReference type="ARBA" id="ARBA00006974"/>
    </source>
</evidence>
<keyword evidence="3" id="KW-1185">Reference proteome</keyword>
<proteinExistence type="inferred from homology"/>
<dbReference type="PANTHER" id="PTHR31175">
    <property type="entry name" value="AUXIN-RESPONSIVE FAMILY PROTEIN"/>
    <property type="match status" value="1"/>
</dbReference>
<reference evidence="2 3" key="1">
    <citation type="submission" date="2018-04" db="EMBL/GenBank/DDBJ databases">
        <authorList>
            <person name="Vogel A."/>
        </authorList>
    </citation>
    <scope>NUCLEOTIDE SEQUENCE [LARGE SCALE GENOMIC DNA]</scope>
</reference>
<sequence>MRKFCSQDYMMMQVATLIPLHRLIRIILLCTAGQKCFVVPLSYINDEIIRQLFNMSVEEFGVPSNGPTTLPCD</sequence>
<dbReference type="AlphaFoldDB" id="A0A484N138"/>
<evidence type="ECO:0000313" key="3">
    <source>
        <dbReference type="Proteomes" id="UP000595140"/>
    </source>
</evidence>
<dbReference type="Pfam" id="PF02519">
    <property type="entry name" value="Auxin_inducible"/>
    <property type="match status" value="1"/>
</dbReference>